<comment type="caution">
    <text evidence="2">The sequence shown here is derived from an EMBL/GenBank/DDBJ whole genome shotgun (WGS) entry which is preliminary data.</text>
</comment>
<dbReference type="Proteomes" id="UP001162164">
    <property type="component" value="Unassembled WGS sequence"/>
</dbReference>
<feature type="coiled-coil region" evidence="1">
    <location>
        <begin position="39"/>
        <end position="73"/>
    </location>
</feature>
<gene>
    <name evidence="2" type="ORF">NQ317_013220</name>
</gene>
<accession>A0ABQ9JSW7</accession>
<protein>
    <submittedName>
        <fullName evidence="2">Uncharacterized protein</fullName>
    </submittedName>
</protein>
<reference evidence="2" key="1">
    <citation type="journal article" date="2023" name="Insect Mol. Biol.">
        <title>Genome sequencing provides insights into the evolution of gene families encoding plant cell wall-degrading enzymes in longhorned beetles.</title>
        <authorList>
            <person name="Shin N.R."/>
            <person name="Okamura Y."/>
            <person name="Kirsch R."/>
            <person name="Pauchet Y."/>
        </authorList>
    </citation>
    <scope>NUCLEOTIDE SEQUENCE</scope>
    <source>
        <strain evidence="2">MMC_N1</strain>
    </source>
</reference>
<organism evidence="2 3">
    <name type="scientific">Molorchus minor</name>
    <dbReference type="NCBI Taxonomy" id="1323400"/>
    <lineage>
        <taxon>Eukaryota</taxon>
        <taxon>Metazoa</taxon>
        <taxon>Ecdysozoa</taxon>
        <taxon>Arthropoda</taxon>
        <taxon>Hexapoda</taxon>
        <taxon>Insecta</taxon>
        <taxon>Pterygota</taxon>
        <taxon>Neoptera</taxon>
        <taxon>Endopterygota</taxon>
        <taxon>Coleoptera</taxon>
        <taxon>Polyphaga</taxon>
        <taxon>Cucujiformia</taxon>
        <taxon>Chrysomeloidea</taxon>
        <taxon>Cerambycidae</taxon>
        <taxon>Lamiinae</taxon>
        <taxon>Monochamini</taxon>
        <taxon>Molorchus</taxon>
    </lineage>
</organism>
<dbReference type="PANTHER" id="PTHR47194:SF3">
    <property type="entry name" value="SORTING NEXIN 29"/>
    <property type="match status" value="1"/>
</dbReference>
<evidence type="ECO:0000256" key="1">
    <source>
        <dbReference type="SAM" id="Coils"/>
    </source>
</evidence>
<evidence type="ECO:0000313" key="2">
    <source>
        <dbReference type="EMBL" id="KAJ8980467.1"/>
    </source>
</evidence>
<name>A0ABQ9JSW7_9CUCU</name>
<keyword evidence="3" id="KW-1185">Reference proteome</keyword>
<proteinExistence type="predicted"/>
<sequence length="126" mass="14610">MTFLEVPTDISAVLTAVETKYSDELCKKEEKINMLGKENDSLKEQVKKYVSAIQMLRRDDEGLQKALDGLQLEQQPDYKVEAKIFEKKLVQVAEMHAELMDFNLMLQQTICKKEAHIELVKSELKY</sequence>
<dbReference type="EMBL" id="JAPWTJ010000258">
    <property type="protein sequence ID" value="KAJ8980467.1"/>
    <property type="molecule type" value="Genomic_DNA"/>
</dbReference>
<dbReference type="PANTHER" id="PTHR47194">
    <property type="entry name" value="SORTING NEXIN-29-RELATED"/>
    <property type="match status" value="1"/>
</dbReference>
<evidence type="ECO:0000313" key="3">
    <source>
        <dbReference type="Proteomes" id="UP001162164"/>
    </source>
</evidence>
<keyword evidence="1" id="KW-0175">Coiled coil</keyword>